<evidence type="ECO:0000256" key="1">
    <source>
        <dbReference type="SAM" id="MobiDB-lite"/>
    </source>
</evidence>
<name>A0A4Z2FST5_9TELE</name>
<accession>A0A4Z2FST5</accession>
<proteinExistence type="predicted"/>
<sequence>MEGWINERTGGEAEGRVTMERGELQLEEETGSDGERISRWRPWSSVSCSWRRNTTLLSTLPSCRDRLLSSPMAESGGAEERK</sequence>
<dbReference type="EMBL" id="SRLO01000926">
    <property type="protein sequence ID" value="TNN44061.1"/>
    <property type="molecule type" value="Genomic_DNA"/>
</dbReference>
<dbReference type="AlphaFoldDB" id="A0A4Z2FST5"/>
<organism evidence="2 3">
    <name type="scientific">Liparis tanakae</name>
    <name type="common">Tanaka's snailfish</name>
    <dbReference type="NCBI Taxonomy" id="230148"/>
    <lineage>
        <taxon>Eukaryota</taxon>
        <taxon>Metazoa</taxon>
        <taxon>Chordata</taxon>
        <taxon>Craniata</taxon>
        <taxon>Vertebrata</taxon>
        <taxon>Euteleostomi</taxon>
        <taxon>Actinopterygii</taxon>
        <taxon>Neopterygii</taxon>
        <taxon>Teleostei</taxon>
        <taxon>Neoteleostei</taxon>
        <taxon>Acanthomorphata</taxon>
        <taxon>Eupercaria</taxon>
        <taxon>Perciformes</taxon>
        <taxon>Cottioidei</taxon>
        <taxon>Cottales</taxon>
        <taxon>Liparidae</taxon>
        <taxon>Liparis</taxon>
    </lineage>
</organism>
<dbReference type="Proteomes" id="UP000314294">
    <property type="component" value="Unassembled WGS sequence"/>
</dbReference>
<evidence type="ECO:0000313" key="3">
    <source>
        <dbReference type="Proteomes" id="UP000314294"/>
    </source>
</evidence>
<keyword evidence="3" id="KW-1185">Reference proteome</keyword>
<evidence type="ECO:0000313" key="2">
    <source>
        <dbReference type="EMBL" id="TNN44061.1"/>
    </source>
</evidence>
<comment type="caution">
    <text evidence="2">The sequence shown here is derived from an EMBL/GenBank/DDBJ whole genome shotgun (WGS) entry which is preliminary data.</text>
</comment>
<gene>
    <name evidence="2" type="ORF">EYF80_045746</name>
</gene>
<feature type="compositionally biased region" description="Basic and acidic residues" evidence="1">
    <location>
        <begin position="9"/>
        <end position="24"/>
    </location>
</feature>
<protein>
    <submittedName>
        <fullName evidence="2">Uncharacterized protein</fullName>
    </submittedName>
</protein>
<feature type="region of interest" description="Disordered" evidence="1">
    <location>
        <begin position="1"/>
        <end position="37"/>
    </location>
</feature>
<reference evidence="2 3" key="1">
    <citation type="submission" date="2019-03" db="EMBL/GenBank/DDBJ databases">
        <title>First draft genome of Liparis tanakae, snailfish: a comprehensive survey of snailfish specific genes.</title>
        <authorList>
            <person name="Kim W."/>
            <person name="Song I."/>
            <person name="Jeong J.-H."/>
            <person name="Kim D."/>
            <person name="Kim S."/>
            <person name="Ryu S."/>
            <person name="Song J.Y."/>
            <person name="Lee S.K."/>
        </authorList>
    </citation>
    <scope>NUCLEOTIDE SEQUENCE [LARGE SCALE GENOMIC DNA]</scope>
    <source>
        <tissue evidence="2">Muscle</tissue>
    </source>
</reference>